<dbReference type="GO" id="GO:0051287">
    <property type="term" value="F:NAD binding"/>
    <property type="evidence" value="ECO:0007669"/>
    <property type="project" value="TreeGrafter"/>
</dbReference>
<evidence type="ECO:0000313" key="5">
    <source>
        <dbReference type="Proteomes" id="UP001367508"/>
    </source>
</evidence>
<comment type="similarity">
    <text evidence="1">Belongs to the Nudix hydrolase family.</text>
</comment>
<evidence type="ECO:0000256" key="1">
    <source>
        <dbReference type="ARBA" id="ARBA00005582"/>
    </source>
</evidence>
<evidence type="ECO:0000259" key="3">
    <source>
        <dbReference type="Pfam" id="PF18290"/>
    </source>
</evidence>
<dbReference type="PANTHER" id="PTHR13994:SF29">
    <property type="entry name" value="NUDIX HYDROLASE 2"/>
    <property type="match status" value="1"/>
</dbReference>
<sequence>MKKGMEQCLQNQPHTCSAKFLLTLMQTLMRGSMCLVKLLRTAFLLWCEIILLLGNKGLWIKVPIYLVNLVEALVKEGFGYHHAEPKDLMLVYWIPESPSTIPANATHRYELWAMSAAEMSSSPLNSGTTLQIGQTQFQLPFLSISQLACLASIPPNAGSSDEFPVANLDLLLELSTL</sequence>
<dbReference type="AlphaFoldDB" id="A0AAN9MW33"/>
<feature type="domain" description="Pre-nudix hydrolase" evidence="3">
    <location>
        <begin position="54"/>
        <end position="94"/>
    </location>
</feature>
<protein>
    <recommendedName>
        <fullName evidence="3">Pre-nudix hydrolase domain-containing protein</fullName>
    </recommendedName>
</protein>
<keyword evidence="2" id="KW-0378">Hydrolase</keyword>
<evidence type="ECO:0000313" key="4">
    <source>
        <dbReference type="EMBL" id="KAK7361016.1"/>
    </source>
</evidence>
<accession>A0AAN9MW33</accession>
<gene>
    <name evidence="4" type="ORF">VNO77_03040</name>
</gene>
<proteinExistence type="inferred from homology"/>
<dbReference type="PANTHER" id="PTHR13994">
    <property type="entry name" value="NUDIX HYDROLASE RELATED"/>
    <property type="match status" value="1"/>
</dbReference>
<dbReference type="GO" id="GO:0047631">
    <property type="term" value="F:ADP-ribose diphosphatase activity"/>
    <property type="evidence" value="ECO:0007669"/>
    <property type="project" value="TreeGrafter"/>
</dbReference>
<dbReference type="EMBL" id="JAYMYQ010000001">
    <property type="protein sequence ID" value="KAK7361016.1"/>
    <property type="molecule type" value="Genomic_DNA"/>
</dbReference>
<dbReference type="GO" id="GO:0035529">
    <property type="term" value="F:NADH pyrophosphatase activity"/>
    <property type="evidence" value="ECO:0007669"/>
    <property type="project" value="TreeGrafter"/>
</dbReference>
<dbReference type="Gene3D" id="3.40.630.30">
    <property type="match status" value="1"/>
</dbReference>
<dbReference type="InterPro" id="IPR003293">
    <property type="entry name" value="Nudix_hydrolase6-like"/>
</dbReference>
<dbReference type="Proteomes" id="UP001367508">
    <property type="component" value="Unassembled WGS sequence"/>
</dbReference>
<dbReference type="Pfam" id="PF18290">
    <property type="entry name" value="Nudix_hydro"/>
    <property type="match status" value="1"/>
</dbReference>
<evidence type="ECO:0000256" key="2">
    <source>
        <dbReference type="ARBA" id="ARBA00022801"/>
    </source>
</evidence>
<comment type="caution">
    <text evidence="4">The sequence shown here is derived from an EMBL/GenBank/DDBJ whole genome shotgun (WGS) entry which is preliminary data.</text>
</comment>
<organism evidence="4 5">
    <name type="scientific">Canavalia gladiata</name>
    <name type="common">Sword bean</name>
    <name type="synonym">Dolichos gladiatus</name>
    <dbReference type="NCBI Taxonomy" id="3824"/>
    <lineage>
        <taxon>Eukaryota</taxon>
        <taxon>Viridiplantae</taxon>
        <taxon>Streptophyta</taxon>
        <taxon>Embryophyta</taxon>
        <taxon>Tracheophyta</taxon>
        <taxon>Spermatophyta</taxon>
        <taxon>Magnoliopsida</taxon>
        <taxon>eudicotyledons</taxon>
        <taxon>Gunneridae</taxon>
        <taxon>Pentapetalae</taxon>
        <taxon>rosids</taxon>
        <taxon>fabids</taxon>
        <taxon>Fabales</taxon>
        <taxon>Fabaceae</taxon>
        <taxon>Papilionoideae</taxon>
        <taxon>50 kb inversion clade</taxon>
        <taxon>NPAAA clade</taxon>
        <taxon>indigoferoid/millettioid clade</taxon>
        <taxon>Phaseoleae</taxon>
        <taxon>Canavalia</taxon>
    </lineage>
</organism>
<dbReference type="InterPro" id="IPR040618">
    <property type="entry name" value="Pre-Nudix"/>
</dbReference>
<reference evidence="4 5" key="1">
    <citation type="submission" date="2024-01" db="EMBL/GenBank/DDBJ databases">
        <title>The genomes of 5 underutilized Papilionoideae crops provide insights into root nodulation and disease resistanc.</title>
        <authorList>
            <person name="Jiang F."/>
        </authorList>
    </citation>
    <scope>NUCLEOTIDE SEQUENCE [LARGE SCALE GENOMIC DNA]</scope>
    <source>
        <strain evidence="4">LVBAO_FW01</strain>
        <tissue evidence="4">Leaves</tissue>
    </source>
</reference>
<keyword evidence="5" id="KW-1185">Reference proteome</keyword>
<name>A0AAN9MW33_CANGL</name>